<dbReference type="EMBL" id="JOWA01000090">
    <property type="protein sequence ID" value="KEZ43864.1"/>
    <property type="molecule type" value="Genomic_DNA"/>
</dbReference>
<feature type="region of interest" description="Disordered" evidence="2">
    <location>
        <begin position="1"/>
        <end position="48"/>
    </location>
</feature>
<evidence type="ECO:0000256" key="2">
    <source>
        <dbReference type="SAM" id="MobiDB-lite"/>
    </source>
</evidence>
<evidence type="ECO:0000256" key="1">
    <source>
        <dbReference type="SAM" id="Coils"/>
    </source>
</evidence>
<dbReference type="OrthoDB" id="4755094at2759"/>
<dbReference type="RefSeq" id="XP_016643663.1">
    <property type="nucleotide sequence ID" value="XM_016786687.1"/>
</dbReference>
<dbReference type="OMA" id="REWRSET"/>
<organism evidence="3 4">
    <name type="scientific">Pseudallescheria apiosperma</name>
    <name type="common">Scedosporium apiospermum</name>
    <dbReference type="NCBI Taxonomy" id="563466"/>
    <lineage>
        <taxon>Eukaryota</taxon>
        <taxon>Fungi</taxon>
        <taxon>Dikarya</taxon>
        <taxon>Ascomycota</taxon>
        <taxon>Pezizomycotina</taxon>
        <taxon>Sordariomycetes</taxon>
        <taxon>Hypocreomycetidae</taxon>
        <taxon>Microascales</taxon>
        <taxon>Microascaceae</taxon>
        <taxon>Scedosporium</taxon>
    </lineage>
</organism>
<comment type="caution">
    <text evidence="3">The sequence shown here is derived from an EMBL/GenBank/DDBJ whole genome shotgun (WGS) entry which is preliminary data.</text>
</comment>
<gene>
    <name evidence="3" type="ORF">SAPIO_CDS4035</name>
</gene>
<reference evidence="3 4" key="1">
    <citation type="journal article" date="2014" name="Genome Announc.">
        <title>Draft genome sequence of the pathogenic fungus Scedosporium apiospermum.</title>
        <authorList>
            <person name="Vandeputte P."/>
            <person name="Ghamrawi S."/>
            <person name="Rechenmann M."/>
            <person name="Iltis A."/>
            <person name="Giraud S."/>
            <person name="Fleury M."/>
            <person name="Thornton C."/>
            <person name="Delhaes L."/>
            <person name="Meyer W."/>
            <person name="Papon N."/>
            <person name="Bouchara J.P."/>
        </authorList>
    </citation>
    <scope>NUCLEOTIDE SEQUENCE [LARGE SCALE GENOMIC DNA]</scope>
    <source>
        <strain evidence="3 4">IHEM 14462</strain>
    </source>
</reference>
<dbReference type="AlphaFoldDB" id="A0A084G952"/>
<dbReference type="VEuPathDB" id="FungiDB:SAPIO_CDS4035"/>
<accession>A0A084G952</accession>
<dbReference type="Proteomes" id="UP000028545">
    <property type="component" value="Unassembled WGS sequence"/>
</dbReference>
<keyword evidence="4" id="KW-1185">Reference proteome</keyword>
<proteinExistence type="predicted"/>
<sequence>MDSNPGNAQEPAGTGRDNSHIPSEGQAQIRPRPHHGPTEPSDEGERNLPTKEHDLALELEAQKQLYKHAEKAMDERQELLNAERKINKELTKNLDELREKLQRAYDHMFLPQPQRTDITEAEASEQFRAIFKNADKWVQNWLDPVLEKRNQGELVGKARPGLPPQLPGLVRPPAPRYVGGGRADECYVLIGIMQKLKRKLFNKSFRWPLGGDGTEAEAVKYIDMIADAMAKLPRDTLHCRNWRSEALAAITNPEIFAKDEERLIDSLTEEMMRYLSPLFINGFMDATTKCHRAMRSDVVGPAVKLAHRMQLAAKEFCLKWPSVTADGVPDLTAYECQNILGNTIQIDPGDRAPRIVVGFCPGLYVVEETSEGERLLRAVRRPIVLLHNEGGFNPSPMVLAWLSSSGGL</sequence>
<evidence type="ECO:0000313" key="4">
    <source>
        <dbReference type="Proteomes" id="UP000028545"/>
    </source>
</evidence>
<protein>
    <submittedName>
        <fullName evidence="3">Uncharacterized protein</fullName>
    </submittedName>
</protein>
<dbReference type="GeneID" id="27723107"/>
<keyword evidence="1" id="KW-0175">Coiled coil</keyword>
<dbReference type="HOGENOM" id="CLU_059046_0_0_1"/>
<dbReference type="KEGG" id="sapo:SAPIO_CDS4035"/>
<name>A0A084G952_PSEDA</name>
<evidence type="ECO:0000313" key="3">
    <source>
        <dbReference type="EMBL" id="KEZ43864.1"/>
    </source>
</evidence>
<feature type="coiled-coil region" evidence="1">
    <location>
        <begin position="59"/>
        <end position="107"/>
    </location>
</feature>